<feature type="compositionally biased region" description="Basic residues" evidence="7">
    <location>
        <begin position="366"/>
        <end position="375"/>
    </location>
</feature>
<dbReference type="Pfam" id="PF04563">
    <property type="entry name" value="RNA_pol_Rpb2_1"/>
    <property type="match status" value="1"/>
</dbReference>
<evidence type="ECO:0000256" key="1">
    <source>
        <dbReference type="ARBA" id="ARBA00012418"/>
    </source>
</evidence>
<feature type="region of interest" description="Disordered" evidence="7">
    <location>
        <begin position="564"/>
        <end position="592"/>
    </location>
</feature>
<keyword evidence="4" id="KW-0548">Nucleotidyltransferase</keyword>
<dbReference type="Pfam" id="PF04566">
    <property type="entry name" value="RNA_pol_Rpb2_4"/>
    <property type="match status" value="1"/>
</dbReference>
<dbReference type="Pfam" id="PF04567">
    <property type="entry name" value="RNA_pol_Rpb2_5"/>
    <property type="match status" value="1"/>
</dbReference>
<protein>
    <recommendedName>
        <fullName evidence="1">DNA-directed RNA polymerase</fullName>
        <ecNumber evidence="1">2.7.7.6</ecNumber>
    </recommendedName>
</protein>
<feature type="domain" description="RNA polymerase beta subunit protrusion" evidence="8">
    <location>
        <begin position="32"/>
        <end position="516"/>
    </location>
</feature>
<feature type="domain" description="RNA polymerase Rpb2" evidence="11">
    <location>
        <begin position="767"/>
        <end position="811"/>
    </location>
</feature>
<feature type="domain" description="RNA polymerase Rpb2" evidence="9">
    <location>
        <begin position="542"/>
        <end position="606"/>
    </location>
</feature>
<keyword evidence="2 12" id="KW-0240">DNA-directed RNA polymerase</keyword>
<evidence type="ECO:0000259" key="11">
    <source>
        <dbReference type="Pfam" id="PF04567"/>
    </source>
</evidence>
<name>A0A8F8KNA8_9VIRU</name>
<evidence type="ECO:0000313" key="12">
    <source>
        <dbReference type="EMBL" id="QYA18296.1"/>
    </source>
</evidence>
<dbReference type="GO" id="GO:0003899">
    <property type="term" value="F:DNA-directed RNA polymerase activity"/>
    <property type="evidence" value="ECO:0007669"/>
    <property type="project" value="UniProtKB-EC"/>
</dbReference>
<sequence length="834" mass="95355">MSSEPVSYVPEIGKDECWRAVLEFDSEKGFADHQLRSFDYFLSEDVPEIVEETLPLVYVTPNILGPQQQVDDDKSLVLKEASHVVHVFRFCSNAKVGYPTISYVDSDPRPITPYEARIEKQNYAAPINITICHERYAYHKKHMPTPIALDATYETHCIGMMPIMVGSSRCWTRHPNNPKSLVQMKECELDSGGYFIVNGVEKVIISQEHMRQNIINVFTRKPSGKAVLVAEVRSARNRLRGSISPLNLKTVKQCSLLQPTEVNCQVPYIKSEVPIFLLFRALGFDDLPTLKRMIGAEFYQTYDLKTIDHRLEEQPEENDKQLVRLINISWNSANACATSVEQAKLWLGKRAHQPYGDENWQTQKKNDKRKRRGKNAKTQENNEPEELNANRKLFKSIDEILTRDLLPHLTPPELLRSKSPLSDEVQVQDASIARKKLVFIVHMLCRLWRVQMGLDKENDRDHNAHKRFDAAGPLFAQLFTQHYYKMIKDVRKYLSRSATTGKPLSFSAGIKTKTITHGMIYACSTGNWPNQKSATPHTGVSQTVNRMNYNAFLSHMRRLNTPIDKTNSKLTGPRALHETSWGTNDPSETPEGEPCGLIKNMALCALITIAQDCTYIRHFLSKENIIPLDKVLHKVQNATCRDPMAPPLPKKQKLASSEWTFESLAEMTRVYLNGEWLGYHHQGKDLADRLKEMRRQNIIPYEAAIIYSDKEHHPRTLYISLEGGRSCYPVFVVTRVKTEDGKVQNRLKFTRQHVEKLKIALTSRYGWDDLLRDGVVEFLDSHEKEYAFIAPYQVDIYDKDAPAYTHCEIDPSIILGVSSGQIPNSNSNQAARNT</sequence>
<evidence type="ECO:0000256" key="7">
    <source>
        <dbReference type="SAM" id="MobiDB-lite"/>
    </source>
</evidence>
<dbReference type="InterPro" id="IPR015712">
    <property type="entry name" value="DNA-dir_RNA_pol_su2"/>
</dbReference>
<keyword evidence="3" id="KW-0808">Transferase</keyword>
<dbReference type="EC" id="2.7.7.6" evidence="1"/>
<evidence type="ECO:0000259" key="10">
    <source>
        <dbReference type="Pfam" id="PF04566"/>
    </source>
</evidence>
<evidence type="ECO:0000256" key="5">
    <source>
        <dbReference type="ARBA" id="ARBA00023163"/>
    </source>
</evidence>
<proteinExistence type="inferred from homology"/>
<dbReference type="Gene3D" id="3.90.1100.10">
    <property type="match status" value="2"/>
</dbReference>
<evidence type="ECO:0000259" key="9">
    <source>
        <dbReference type="Pfam" id="PF04565"/>
    </source>
</evidence>
<dbReference type="Pfam" id="PF04565">
    <property type="entry name" value="RNA_pol_Rpb2_3"/>
    <property type="match status" value="1"/>
</dbReference>
<dbReference type="PANTHER" id="PTHR20856">
    <property type="entry name" value="DNA-DIRECTED RNA POLYMERASE I SUBUNIT 2"/>
    <property type="match status" value="1"/>
</dbReference>
<dbReference type="EMBL" id="MZ420154">
    <property type="protein sequence ID" value="QYA18296.1"/>
    <property type="molecule type" value="Genomic_DNA"/>
</dbReference>
<comment type="similarity">
    <text evidence="6">Belongs to the RNA polymerase beta chain family.</text>
</comment>
<organism evidence="12">
    <name type="scientific">Clandestinovirus</name>
    <dbReference type="NCBI Taxonomy" id="2831644"/>
    <lineage>
        <taxon>Viruses</taxon>
    </lineage>
</organism>
<evidence type="ECO:0000256" key="6">
    <source>
        <dbReference type="RuleBase" id="RU000434"/>
    </source>
</evidence>
<dbReference type="GO" id="GO:0003677">
    <property type="term" value="F:DNA binding"/>
    <property type="evidence" value="ECO:0007669"/>
    <property type="project" value="InterPro"/>
</dbReference>
<dbReference type="InterPro" id="IPR007644">
    <property type="entry name" value="RNA_pol_bsu_protrusion"/>
</dbReference>
<dbReference type="GO" id="GO:0006351">
    <property type="term" value="P:DNA-templated transcription"/>
    <property type="evidence" value="ECO:0007669"/>
    <property type="project" value="InterPro"/>
</dbReference>
<reference evidence="12" key="1">
    <citation type="submission" date="2021-06" db="EMBL/GenBank/DDBJ databases">
        <authorList>
            <person name="Rolland C."/>
        </authorList>
    </citation>
    <scope>NUCLEOTIDE SEQUENCE</scope>
    <source>
        <strain evidence="12">347.936635</strain>
    </source>
</reference>
<feature type="domain" description="RNA polymerase Rpb2" evidence="10">
    <location>
        <begin position="670"/>
        <end position="733"/>
    </location>
</feature>
<evidence type="ECO:0000256" key="2">
    <source>
        <dbReference type="ARBA" id="ARBA00022478"/>
    </source>
</evidence>
<keyword evidence="5" id="KW-0804">Transcription</keyword>
<dbReference type="GO" id="GO:0032549">
    <property type="term" value="F:ribonucleoside binding"/>
    <property type="evidence" value="ECO:0007669"/>
    <property type="project" value="InterPro"/>
</dbReference>
<evidence type="ECO:0000256" key="4">
    <source>
        <dbReference type="ARBA" id="ARBA00022695"/>
    </source>
</evidence>
<feature type="region of interest" description="Disordered" evidence="7">
    <location>
        <begin position="356"/>
        <end position="389"/>
    </location>
</feature>
<dbReference type="InterPro" id="IPR007645">
    <property type="entry name" value="RNA_pol_Rpb2_3"/>
</dbReference>
<dbReference type="InterPro" id="IPR007646">
    <property type="entry name" value="RNA_pol_Rpb2_4"/>
</dbReference>
<accession>A0A8F8KNA8</accession>
<evidence type="ECO:0000256" key="3">
    <source>
        <dbReference type="ARBA" id="ARBA00022679"/>
    </source>
</evidence>
<evidence type="ECO:0000259" key="8">
    <source>
        <dbReference type="Pfam" id="PF04563"/>
    </source>
</evidence>
<gene>
    <name evidence="12" type="ORF">KOM_12_26</name>
</gene>
<dbReference type="InterPro" id="IPR007647">
    <property type="entry name" value="RNA_pol_Rpb2_5"/>
</dbReference>
<dbReference type="SUPFAM" id="SSF64484">
    <property type="entry name" value="beta and beta-prime subunits of DNA dependent RNA-polymerase"/>
    <property type="match status" value="1"/>
</dbReference>
<dbReference type="GO" id="GO:0000428">
    <property type="term" value="C:DNA-directed RNA polymerase complex"/>
    <property type="evidence" value="ECO:0007669"/>
    <property type="project" value="UniProtKB-KW"/>
</dbReference>